<evidence type="ECO:0000256" key="4">
    <source>
        <dbReference type="ARBA" id="ARBA00022963"/>
    </source>
</evidence>
<evidence type="ECO:0000256" key="3">
    <source>
        <dbReference type="ARBA" id="ARBA00022821"/>
    </source>
</evidence>
<evidence type="ECO:0000256" key="5">
    <source>
        <dbReference type="ARBA" id="ARBA00023098"/>
    </source>
</evidence>
<keyword evidence="3" id="KW-0611">Plant defense</keyword>
<dbReference type="InterPro" id="IPR016035">
    <property type="entry name" value="Acyl_Trfase/lysoPLipase"/>
</dbReference>
<dbReference type="PROSITE" id="PS51635">
    <property type="entry name" value="PNPLA"/>
    <property type="match status" value="1"/>
</dbReference>
<gene>
    <name evidence="11" type="primary">gb10732</name>
    <name evidence="11" type="ORF">PR202_gb10732</name>
</gene>
<accession>A0AAV5EID7</accession>
<dbReference type="Proteomes" id="UP001054889">
    <property type="component" value="Unassembled WGS sequence"/>
</dbReference>
<evidence type="ECO:0000256" key="6">
    <source>
        <dbReference type="ARBA" id="ARBA00025642"/>
    </source>
</evidence>
<comment type="caution">
    <text evidence="7">Lacks conserved residue(s) required for the propagation of feature annotation.</text>
</comment>
<name>A0AAV5EID7_ELECO</name>
<dbReference type="Gene3D" id="3.40.1090.10">
    <property type="entry name" value="Cytosolic phospholipase A2 catalytic domain"/>
    <property type="match status" value="1"/>
</dbReference>
<dbReference type="PANTHER" id="PTHR32241:SF12">
    <property type="entry name" value="OS03G0784100 PROTEIN"/>
    <property type="match status" value="1"/>
</dbReference>
<reference evidence="11" key="2">
    <citation type="submission" date="2021-12" db="EMBL/GenBank/DDBJ databases">
        <title>Resequencing data analysis of finger millet.</title>
        <authorList>
            <person name="Hatakeyama M."/>
            <person name="Aluri S."/>
            <person name="Balachadran M.T."/>
            <person name="Sivarajan S.R."/>
            <person name="Poveda L."/>
            <person name="Shimizu-Inatsugi R."/>
            <person name="Schlapbach R."/>
            <person name="Sreeman S.M."/>
            <person name="Shimizu K.K."/>
        </authorList>
    </citation>
    <scope>NUCLEOTIDE SEQUENCE</scope>
</reference>
<comment type="caution">
    <text evidence="11">The sequence shown here is derived from an EMBL/GenBank/DDBJ whole genome shotgun (WGS) entry which is preliminary data.</text>
</comment>
<dbReference type="GO" id="GO:0016787">
    <property type="term" value="F:hydrolase activity"/>
    <property type="evidence" value="ECO:0007669"/>
    <property type="project" value="UniProtKB-KW"/>
</dbReference>
<dbReference type="SUPFAM" id="SSF52151">
    <property type="entry name" value="FabD/lysophospholipase-like"/>
    <property type="match status" value="1"/>
</dbReference>
<comment type="similarity">
    <text evidence="1 8">Belongs to the patatin family.</text>
</comment>
<feature type="domain" description="PNPLA" evidence="10">
    <location>
        <begin position="70"/>
        <end position="277"/>
    </location>
</feature>
<evidence type="ECO:0000256" key="7">
    <source>
        <dbReference type="PROSITE-ProRule" id="PRU01161"/>
    </source>
</evidence>
<sequence>MEPGVDKLTYEIFSILESKFLFGYDDATKLFSSPNAAGSPAATAVASTGASGKATPVRVLPAETGKVCILSIDGGGRAADGLLAGAALVLLESSLRRRTGDDRARLADFFDVAAGSGAGGVLAAMLVARGPDGRPLFSAADALAFLLRSLNNRHHRGGGGSWSSSSSSGGGLMRALLFRRGGGAAAFRKVFGDLTLRDTVRPVLVPCYDLGTAGPFLFSRADAVETRAYDFHLRDVCAATCAGADGAAVEVRSCDGSTRIAAVGGGVALGNPTAAAITHVLNNKREFPLAGGVEDLLVVSIGSGEGGGGGCGAAASSSEIVRIAAEGVADMVDQAVAMAFGHNRTSNYIRIQATGTPRAGNNKGSGGGGESLAAEEMLSQKNVESVLFRGKKVAEQTNAEKLERFAHELVKERDRRRTSPLSPAVVKSTAPGSDSGAHQPPPASYSNLVSHMLTSIM</sequence>
<comment type="function">
    <text evidence="6">Possesses non-specific lipolytic acyl hydrolase (LAH) activity. Hydrolyzes phospholipids as well as galactolipids. May play a role in disease resistance.</text>
</comment>
<dbReference type="GO" id="GO:0006952">
    <property type="term" value="P:defense response"/>
    <property type="evidence" value="ECO:0007669"/>
    <property type="project" value="UniProtKB-KW"/>
</dbReference>
<proteinExistence type="inferred from homology"/>
<evidence type="ECO:0000313" key="11">
    <source>
        <dbReference type="EMBL" id="GJN23113.1"/>
    </source>
</evidence>
<dbReference type="GO" id="GO:0016042">
    <property type="term" value="P:lipid catabolic process"/>
    <property type="evidence" value="ECO:0007669"/>
    <property type="project" value="UniProtKB-KW"/>
</dbReference>
<feature type="region of interest" description="Disordered" evidence="9">
    <location>
        <begin position="411"/>
        <end position="446"/>
    </location>
</feature>
<dbReference type="AlphaFoldDB" id="A0AAV5EID7"/>
<evidence type="ECO:0000256" key="2">
    <source>
        <dbReference type="ARBA" id="ARBA00022801"/>
    </source>
</evidence>
<protein>
    <recommendedName>
        <fullName evidence="8">Patatin</fullName>
        <ecNumber evidence="8">3.1.1.-</ecNumber>
    </recommendedName>
</protein>
<comment type="function">
    <text evidence="8">Lipolytic acyl hydrolase (LAH).</text>
</comment>
<reference evidence="11" key="1">
    <citation type="journal article" date="2018" name="DNA Res.">
        <title>Multiple hybrid de novo genome assembly of finger millet, an orphan allotetraploid crop.</title>
        <authorList>
            <person name="Hatakeyama M."/>
            <person name="Aluri S."/>
            <person name="Balachadran M.T."/>
            <person name="Sivarajan S.R."/>
            <person name="Patrignani A."/>
            <person name="Gruter S."/>
            <person name="Poveda L."/>
            <person name="Shimizu-Inatsugi R."/>
            <person name="Baeten J."/>
            <person name="Francoijs K.J."/>
            <person name="Nataraja K.N."/>
            <person name="Reddy Y.A.N."/>
            <person name="Phadnis S."/>
            <person name="Ravikumar R.L."/>
            <person name="Schlapbach R."/>
            <person name="Sreeman S.M."/>
            <person name="Shimizu K.K."/>
        </authorList>
    </citation>
    <scope>NUCLEOTIDE SEQUENCE</scope>
</reference>
<comment type="domain">
    <text evidence="8">The nitrogen atoms of the two glycine residues in the GGXR motif define the oxyanion hole, and stabilize the oxyanion that forms during the nucleophilic attack by the catalytic serine during substrate cleavage.</text>
</comment>
<dbReference type="CDD" id="cd07199">
    <property type="entry name" value="Pat17_PNPLA8_PNPLA9_like"/>
    <property type="match status" value="1"/>
</dbReference>
<keyword evidence="4 8" id="KW-0442">Lipid degradation</keyword>
<dbReference type="PANTHER" id="PTHR32241">
    <property type="entry name" value="PATATIN-LIKE PROTEIN 6"/>
    <property type="match status" value="1"/>
</dbReference>
<evidence type="ECO:0000256" key="8">
    <source>
        <dbReference type="RuleBase" id="RU361262"/>
    </source>
</evidence>
<keyword evidence="2 8" id="KW-0378">Hydrolase</keyword>
<evidence type="ECO:0000256" key="1">
    <source>
        <dbReference type="ARBA" id="ARBA00010240"/>
    </source>
</evidence>
<keyword evidence="5 8" id="KW-0443">Lipid metabolism</keyword>
<dbReference type="EMBL" id="BQKI01000076">
    <property type="protein sequence ID" value="GJN23113.1"/>
    <property type="molecule type" value="Genomic_DNA"/>
</dbReference>
<keyword evidence="12" id="KW-1185">Reference proteome</keyword>
<dbReference type="Pfam" id="PF01734">
    <property type="entry name" value="Patatin"/>
    <property type="match status" value="1"/>
</dbReference>
<organism evidence="11 12">
    <name type="scientific">Eleusine coracana subsp. coracana</name>
    <dbReference type="NCBI Taxonomy" id="191504"/>
    <lineage>
        <taxon>Eukaryota</taxon>
        <taxon>Viridiplantae</taxon>
        <taxon>Streptophyta</taxon>
        <taxon>Embryophyta</taxon>
        <taxon>Tracheophyta</taxon>
        <taxon>Spermatophyta</taxon>
        <taxon>Magnoliopsida</taxon>
        <taxon>Liliopsida</taxon>
        <taxon>Poales</taxon>
        <taxon>Poaceae</taxon>
        <taxon>PACMAD clade</taxon>
        <taxon>Chloridoideae</taxon>
        <taxon>Cynodonteae</taxon>
        <taxon>Eleusininae</taxon>
        <taxon>Eleusine</taxon>
    </lineage>
</organism>
<dbReference type="EC" id="3.1.1.-" evidence="8"/>
<dbReference type="InterPro" id="IPR002641">
    <property type="entry name" value="PNPLA_dom"/>
</dbReference>
<evidence type="ECO:0000313" key="12">
    <source>
        <dbReference type="Proteomes" id="UP001054889"/>
    </source>
</evidence>
<evidence type="ECO:0000259" key="10">
    <source>
        <dbReference type="PROSITE" id="PS51635"/>
    </source>
</evidence>
<evidence type="ECO:0000256" key="9">
    <source>
        <dbReference type="SAM" id="MobiDB-lite"/>
    </source>
</evidence>